<keyword evidence="2" id="KW-0732">Signal</keyword>
<gene>
    <name evidence="3" type="ORF">KC01_LOCUS22552</name>
</gene>
<evidence type="ECO:0000313" key="3">
    <source>
        <dbReference type="EMBL" id="CAL1593443.1"/>
    </source>
</evidence>
<dbReference type="Proteomes" id="UP001497482">
    <property type="component" value="Chromosome 2"/>
</dbReference>
<accession>A0AAV2KTS2</accession>
<sequence>MTPCAAFVPVWRSLCASAALLLCAQEESVTSTRVYLNTASANVKELDLGTTDPGLGETTAESGETQSCPGGSRGDGANPWLIAPDRTGPWSALRGERHRLWGHFQRIYNMPFAKRLVEPQLVCRHYIPNDEHLLYEDLVTISNVALSRTLRQLSDLAKHACSIFQELESDLTGTSTRVRRLHGRISRLQQTCGELDSKQEAVQSHVFSHFSYFSSDLSWFRGASLVWPMEECGADHVLSKYYHISDCPPPLLKRV</sequence>
<keyword evidence="4" id="KW-1185">Reference proteome</keyword>
<dbReference type="GO" id="GO:0030154">
    <property type="term" value="P:cell differentiation"/>
    <property type="evidence" value="ECO:0007669"/>
    <property type="project" value="TreeGrafter"/>
</dbReference>
<feature type="region of interest" description="Disordered" evidence="1">
    <location>
        <begin position="47"/>
        <end position="79"/>
    </location>
</feature>
<evidence type="ECO:0000256" key="2">
    <source>
        <dbReference type="SAM" id="SignalP"/>
    </source>
</evidence>
<organism evidence="3 4">
    <name type="scientific">Knipowitschia caucasica</name>
    <name type="common">Caucasian dwarf goby</name>
    <name type="synonym">Pomatoschistus caucasicus</name>
    <dbReference type="NCBI Taxonomy" id="637954"/>
    <lineage>
        <taxon>Eukaryota</taxon>
        <taxon>Metazoa</taxon>
        <taxon>Chordata</taxon>
        <taxon>Craniata</taxon>
        <taxon>Vertebrata</taxon>
        <taxon>Euteleostomi</taxon>
        <taxon>Actinopterygii</taxon>
        <taxon>Neopterygii</taxon>
        <taxon>Teleostei</taxon>
        <taxon>Neoteleostei</taxon>
        <taxon>Acanthomorphata</taxon>
        <taxon>Gobiaria</taxon>
        <taxon>Gobiiformes</taxon>
        <taxon>Gobioidei</taxon>
        <taxon>Gobiidae</taxon>
        <taxon>Gobiinae</taxon>
        <taxon>Knipowitschia</taxon>
    </lineage>
</organism>
<feature type="chain" id="PRO_5043359957" evidence="2">
    <location>
        <begin position="19"/>
        <end position="255"/>
    </location>
</feature>
<proteinExistence type="predicted"/>
<dbReference type="PANTHER" id="PTHR23039:SF5">
    <property type="entry name" value="ACTIN REMODELING REGULATOR NHS"/>
    <property type="match status" value="1"/>
</dbReference>
<evidence type="ECO:0000256" key="1">
    <source>
        <dbReference type="SAM" id="MobiDB-lite"/>
    </source>
</evidence>
<reference evidence="3 4" key="1">
    <citation type="submission" date="2024-04" db="EMBL/GenBank/DDBJ databases">
        <authorList>
            <person name="Waldvogel A.-M."/>
            <person name="Schoenle A."/>
        </authorList>
    </citation>
    <scope>NUCLEOTIDE SEQUENCE [LARGE SCALE GENOMIC DNA]</scope>
</reference>
<evidence type="ECO:0000313" key="4">
    <source>
        <dbReference type="Proteomes" id="UP001497482"/>
    </source>
</evidence>
<feature type="signal peptide" evidence="2">
    <location>
        <begin position="1"/>
        <end position="18"/>
    </location>
</feature>
<protein>
    <submittedName>
        <fullName evidence="3">Uncharacterized protein</fullName>
    </submittedName>
</protein>
<dbReference type="Gene3D" id="1.20.5.340">
    <property type="match status" value="1"/>
</dbReference>
<dbReference type="PANTHER" id="PTHR23039">
    <property type="entry name" value="NANCE-HORAN SYNDROME PROTEIN"/>
    <property type="match status" value="1"/>
</dbReference>
<dbReference type="GO" id="GO:0002088">
    <property type="term" value="P:lens development in camera-type eye"/>
    <property type="evidence" value="ECO:0007669"/>
    <property type="project" value="TreeGrafter"/>
</dbReference>
<feature type="compositionally biased region" description="Polar residues" evidence="1">
    <location>
        <begin position="59"/>
        <end position="69"/>
    </location>
</feature>
<dbReference type="AlphaFoldDB" id="A0AAV2KTS2"/>
<name>A0AAV2KTS2_KNICA</name>
<dbReference type="EMBL" id="OZ035824">
    <property type="protein sequence ID" value="CAL1593443.1"/>
    <property type="molecule type" value="Genomic_DNA"/>
</dbReference>